<feature type="compositionally biased region" description="Polar residues" evidence="1">
    <location>
        <begin position="1"/>
        <end position="10"/>
    </location>
</feature>
<feature type="region of interest" description="Disordered" evidence="1">
    <location>
        <begin position="1"/>
        <end position="49"/>
    </location>
</feature>
<protein>
    <submittedName>
        <fullName evidence="2">Hydroxyneurosporene synthase</fullName>
    </submittedName>
</protein>
<dbReference type="CDD" id="cd21471">
    <property type="entry name" value="CrtC-like"/>
    <property type="match status" value="1"/>
</dbReference>
<dbReference type="HOGENOM" id="CLU_056173_0_0_6"/>
<proteinExistence type="predicted"/>
<accession>W8KK01</accession>
<name>W8KK01_9GAMM</name>
<evidence type="ECO:0000313" key="3">
    <source>
        <dbReference type="Proteomes" id="UP000019442"/>
    </source>
</evidence>
<keyword evidence="3" id="KW-1185">Reference proteome</keyword>
<organism evidence="2 3">
    <name type="scientific">Ectothiorhodospira haloalkaliphila</name>
    <dbReference type="NCBI Taxonomy" id="421628"/>
    <lineage>
        <taxon>Bacteria</taxon>
        <taxon>Pseudomonadati</taxon>
        <taxon>Pseudomonadota</taxon>
        <taxon>Gammaproteobacteria</taxon>
        <taxon>Chromatiales</taxon>
        <taxon>Ectothiorhodospiraceae</taxon>
        <taxon>Ectothiorhodospira</taxon>
    </lineage>
</organism>
<reference evidence="3" key="2">
    <citation type="submission" date="2014-02" db="EMBL/GenBank/DDBJ databases">
        <title>Draft Genome Sequence of extremely halophilic bacteria Halorhodospira halochloris.</title>
        <authorList>
            <person name="Singh K.S."/>
        </authorList>
    </citation>
    <scope>NUCLEOTIDE SEQUENCE [LARGE SCALE GENOMIC DNA]</scope>
    <source>
        <strain evidence="3">A</strain>
    </source>
</reference>
<sequence length="356" mass="39265">MEGYVQSSGGPQPDTGAVPDRGERASGRGRADGEPLGTSGSIGPASGPDFTETVTPGGYLWWYLDALSDDGRYGITLIGFVGSVFSPYYAWARRRGNPDPNHHCAINVALYGDVKRWAMTERGRGDLARDSHNLIIGPSAMSWDGKALTVTIDETTAPIPSRLRGQVRLTPHCLTGYSFALDGKGLHQWRPIAPSARVEVDLEQPGLQWEGRGYLDSNRGEEPVEKGFRYWDWSRAVMEDQETVVLYEADRRDGGHSLLSLRFDADGKAREVEAPPAHGLPTARIWRAPRATRADAGSATIRHTLEDTPFYARSLVDARIHGEKAVAFHESLSLNRFESPVVQLMLPFRMPRRARG</sequence>
<dbReference type="EMBL" id="CP007268">
    <property type="protein sequence ID" value="AHK79488.1"/>
    <property type="molecule type" value="Genomic_DNA"/>
</dbReference>
<dbReference type="PATRIC" id="fig|1354791.3.peg.2525"/>
<dbReference type="Proteomes" id="UP000019442">
    <property type="component" value="Chromosome"/>
</dbReference>
<evidence type="ECO:0000256" key="1">
    <source>
        <dbReference type="SAM" id="MobiDB-lite"/>
    </source>
</evidence>
<dbReference type="SUPFAM" id="SSF159245">
    <property type="entry name" value="AttH-like"/>
    <property type="match status" value="1"/>
</dbReference>
<evidence type="ECO:0000313" key="2">
    <source>
        <dbReference type="EMBL" id="AHK79488.1"/>
    </source>
</evidence>
<dbReference type="KEGG" id="hhc:M911_10375"/>
<feature type="compositionally biased region" description="Basic and acidic residues" evidence="1">
    <location>
        <begin position="20"/>
        <end position="33"/>
    </location>
</feature>
<reference evidence="2 3" key="1">
    <citation type="journal article" date="2014" name="J Genomics">
        <title>Draft Genome Sequence of the Extremely Halophilic Phototrophic Purple Sulfur Bacterium Halorhodospira halochloris.</title>
        <authorList>
            <person name="Singh K.S."/>
            <person name="Kirksey J."/>
            <person name="Hoff W.D."/>
            <person name="Deole R."/>
        </authorList>
    </citation>
    <scope>NUCLEOTIDE SEQUENCE [LARGE SCALE GENOMIC DNA]</scope>
    <source>
        <strain evidence="2 3">A</strain>
    </source>
</reference>
<dbReference type="AlphaFoldDB" id="W8KK01"/>
<gene>
    <name evidence="2" type="ORF">M911_10375</name>
</gene>